<proteinExistence type="predicted"/>
<dbReference type="Proteomes" id="UP001165101">
    <property type="component" value="Unassembled WGS sequence"/>
</dbReference>
<accession>A0ACB5U2A4</accession>
<keyword evidence="2" id="KW-1185">Reference proteome</keyword>
<evidence type="ECO:0000313" key="2">
    <source>
        <dbReference type="Proteomes" id="UP001165101"/>
    </source>
</evidence>
<protein>
    <submittedName>
        <fullName evidence="1">Unnamed protein product</fullName>
    </submittedName>
</protein>
<sequence>MRSIKCVVVGDGAVGKTCLLISYTQNKFPDDYIPTVFDNYSANVLIDNEPIKLGLWDTAGQEEYDRLRPLSYPQTEIFLICFSVVEPTSFDNIKNKWIPEIRHHAPRDVLILLVGTKSDLKEDPHVLDALEENDQKPITLEQASKLAKETGCIGYKECSAASQQGVKEVFDFAIRAVLTPVVEEPVQTSSKKSAPAQSSSNKNTSSSNTNTTSINRTRQPKKAKKCTIL</sequence>
<dbReference type="EMBL" id="BSXV01003671">
    <property type="protein sequence ID" value="GME98767.1"/>
    <property type="molecule type" value="Genomic_DNA"/>
</dbReference>
<gene>
    <name evidence="1" type="ORF">Cboi01_000506900</name>
</gene>
<evidence type="ECO:0000313" key="1">
    <source>
        <dbReference type="EMBL" id="GME98767.1"/>
    </source>
</evidence>
<organism evidence="1 2">
    <name type="scientific">Candida boidinii</name>
    <name type="common">Yeast</name>
    <dbReference type="NCBI Taxonomy" id="5477"/>
    <lineage>
        <taxon>Eukaryota</taxon>
        <taxon>Fungi</taxon>
        <taxon>Dikarya</taxon>
        <taxon>Ascomycota</taxon>
        <taxon>Saccharomycotina</taxon>
        <taxon>Pichiomycetes</taxon>
        <taxon>Pichiales</taxon>
        <taxon>Pichiaceae</taxon>
        <taxon>Ogataea</taxon>
        <taxon>Ogataea/Candida clade</taxon>
    </lineage>
</organism>
<name>A0ACB5U2A4_CANBO</name>
<comment type="caution">
    <text evidence="1">The sequence shown here is derived from an EMBL/GenBank/DDBJ whole genome shotgun (WGS) entry which is preliminary data.</text>
</comment>
<reference evidence="1" key="1">
    <citation type="submission" date="2023-04" db="EMBL/GenBank/DDBJ databases">
        <title>Candida boidinii NBRC 1967.</title>
        <authorList>
            <person name="Ichikawa N."/>
            <person name="Sato H."/>
            <person name="Tonouchi N."/>
        </authorList>
    </citation>
    <scope>NUCLEOTIDE SEQUENCE</scope>
    <source>
        <strain evidence="1">NBRC 1967</strain>
    </source>
</reference>